<evidence type="ECO:0000313" key="1">
    <source>
        <dbReference type="EMBL" id="TDC94255.1"/>
    </source>
</evidence>
<evidence type="ECO:0000313" key="2">
    <source>
        <dbReference type="Proteomes" id="UP000295258"/>
    </source>
</evidence>
<organism evidence="1 2">
    <name type="scientific">Nonomuraea deserti</name>
    <dbReference type="NCBI Taxonomy" id="1848322"/>
    <lineage>
        <taxon>Bacteria</taxon>
        <taxon>Bacillati</taxon>
        <taxon>Actinomycetota</taxon>
        <taxon>Actinomycetes</taxon>
        <taxon>Streptosporangiales</taxon>
        <taxon>Streptosporangiaceae</taxon>
        <taxon>Nonomuraea</taxon>
    </lineage>
</organism>
<evidence type="ECO:0008006" key="3">
    <source>
        <dbReference type="Google" id="ProtNLM"/>
    </source>
</evidence>
<dbReference type="EMBL" id="SMKO01000180">
    <property type="protein sequence ID" value="TDC94255.1"/>
    <property type="molecule type" value="Genomic_DNA"/>
</dbReference>
<protein>
    <recommendedName>
        <fullName evidence="3">Transcriptional regulator</fullName>
    </recommendedName>
</protein>
<keyword evidence="2" id="KW-1185">Reference proteome</keyword>
<dbReference type="RefSeq" id="WP_132603974.1">
    <property type="nucleotide sequence ID" value="NZ_SMKO01000180.1"/>
</dbReference>
<gene>
    <name evidence="1" type="ORF">E1292_40100</name>
</gene>
<comment type="caution">
    <text evidence="1">The sequence shown here is derived from an EMBL/GenBank/DDBJ whole genome shotgun (WGS) entry which is preliminary data.</text>
</comment>
<name>A0A4V2Y815_9ACTN</name>
<reference evidence="1 2" key="1">
    <citation type="submission" date="2019-03" db="EMBL/GenBank/DDBJ databases">
        <title>Draft genome sequences of novel Actinobacteria.</title>
        <authorList>
            <person name="Sahin N."/>
            <person name="Ay H."/>
            <person name="Saygin H."/>
        </authorList>
    </citation>
    <scope>NUCLEOTIDE SEQUENCE [LARGE SCALE GENOMIC DNA]</scope>
    <source>
        <strain evidence="1 2">KC310</strain>
    </source>
</reference>
<proteinExistence type="predicted"/>
<dbReference type="Proteomes" id="UP000295258">
    <property type="component" value="Unassembled WGS sequence"/>
</dbReference>
<sequence length="277" mass="30471">MWEESFYELSIVAGRQQGLITTAQAGRVGVDDAALGHFQDTGLLLELDWGVHQLASSSLGPRYAYPYAAWLAMAPDRFLAERPAAPADDVVLSHESACRLHGLGSFSAPHMVFTSPSPVTAPRATTIHVSRLAGDDIEIRMGVPVTTPHRTLLDLVRSGTDHPALERALTEAVQRDWVDLHAVHRDLVALAADHHFPATGPEFVHYFLSDVEPRSLSPRNLKSYTELTLGDVVQELLPSVLRVVRETHRDGAAPTDADETLSWDIAAEIVGRSRWRR</sequence>
<accession>A0A4V2Y815</accession>
<dbReference type="AlphaFoldDB" id="A0A4V2Y815"/>